<sequence>MEKAKSFLLTLLVVTSLIQSYILGYSSPRPEPLPQGKYVESVLEGTPAELQDVVFPDQIILHYGQKSHTVLYPVPFINHYRNIFDFLKQRSFGGLRKTNVLAANIDWNEIRDNYEGIEMRFREGVPVNVLQSLMKVSKDEPLPANELITRIYLYSNGISDDVKTFFISDSSLTVYEAVKADVTVSDLTMRLRLGESLPRYHTASGDYYLPNEPLTAIRITMPYTQYTAEQLKRSLFVDPGLTRSLQERDGTQIITDSVKGLQLRNDKHWFVFSNPASAPVDSKNEVRDNLLSAIQFVNQHGGWNSTYLYSQLTPKVAVGAQTFLFRQYLEGFPVMNIGTDTIGYMKVAVQKGIVSTYERSILIPDTKNMVKTQAILLGGAELDAKIAAYRRPSSIARIYPGYQPEVQEKQVIYHPKWIVELRDGTFDVLN</sequence>
<dbReference type="Proteomes" id="UP001631969">
    <property type="component" value="Unassembled WGS sequence"/>
</dbReference>
<evidence type="ECO:0000313" key="1">
    <source>
        <dbReference type="EMBL" id="MFM9331364.1"/>
    </source>
</evidence>
<proteinExistence type="predicted"/>
<reference evidence="1" key="1">
    <citation type="submission" date="2024-12" db="EMBL/GenBank/DDBJ databases">
        <authorList>
            <person name="Wu N."/>
        </authorList>
    </citation>
    <scope>NUCLEOTIDE SEQUENCE</scope>
    <source>
        <strain evidence="1">P15</strain>
    </source>
</reference>
<protein>
    <submittedName>
        <fullName evidence="1">YycH family regulatory protein</fullName>
    </submittedName>
</protein>
<keyword evidence="2" id="KW-1185">Reference proteome</keyword>
<comment type="caution">
    <text evidence="1">The sequence shown here is derived from an EMBL/GenBank/DDBJ whole genome shotgun (WGS) entry which is preliminary data.</text>
</comment>
<dbReference type="EMBL" id="JBJURJ010000018">
    <property type="protein sequence ID" value="MFM9331364.1"/>
    <property type="molecule type" value="Genomic_DNA"/>
</dbReference>
<name>A0ACC7P6Z5_9BACL</name>
<organism evidence="1 2">
    <name type="scientific">Paenibacillus mesotrionivorans</name>
    <dbReference type="NCBI Taxonomy" id="3160968"/>
    <lineage>
        <taxon>Bacteria</taxon>
        <taxon>Bacillati</taxon>
        <taxon>Bacillota</taxon>
        <taxon>Bacilli</taxon>
        <taxon>Bacillales</taxon>
        <taxon>Paenibacillaceae</taxon>
        <taxon>Paenibacillus</taxon>
    </lineage>
</organism>
<gene>
    <name evidence="1" type="ORF">ACI1P1_24010</name>
</gene>
<evidence type="ECO:0000313" key="2">
    <source>
        <dbReference type="Proteomes" id="UP001631969"/>
    </source>
</evidence>
<accession>A0ACC7P6Z5</accession>